<feature type="transmembrane region" description="Helical" evidence="7">
    <location>
        <begin position="321"/>
        <end position="347"/>
    </location>
</feature>
<evidence type="ECO:0000256" key="1">
    <source>
        <dbReference type="ARBA" id="ARBA00004651"/>
    </source>
</evidence>
<evidence type="ECO:0000256" key="6">
    <source>
        <dbReference type="ARBA" id="ARBA00023136"/>
    </source>
</evidence>
<evidence type="ECO:0000256" key="5">
    <source>
        <dbReference type="ARBA" id="ARBA00022989"/>
    </source>
</evidence>
<evidence type="ECO:0000256" key="2">
    <source>
        <dbReference type="ARBA" id="ARBA00022448"/>
    </source>
</evidence>
<keyword evidence="10" id="KW-1185">Reference proteome</keyword>
<feature type="domain" description="Major facilitator superfamily (MFS) profile" evidence="8">
    <location>
        <begin position="31"/>
        <end position="484"/>
    </location>
</feature>
<protein>
    <submittedName>
        <fullName evidence="9">MFS transporter</fullName>
    </submittedName>
</protein>
<evidence type="ECO:0000259" key="8">
    <source>
        <dbReference type="PROSITE" id="PS50850"/>
    </source>
</evidence>
<keyword evidence="4 7" id="KW-0812">Transmembrane</keyword>
<keyword evidence="6 7" id="KW-0472">Membrane</keyword>
<comment type="caution">
    <text evidence="9">The sequence shown here is derived from an EMBL/GenBank/DDBJ whole genome shotgun (WGS) entry which is preliminary data.</text>
</comment>
<dbReference type="Proteomes" id="UP000248616">
    <property type="component" value="Unassembled WGS sequence"/>
</dbReference>
<feature type="transmembrane region" description="Helical" evidence="7">
    <location>
        <begin position="97"/>
        <end position="116"/>
    </location>
</feature>
<dbReference type="InterPro" id="IPR020846">
    <property type="entry name" value="MFS_dom"/>
</dbReference>
<feature type="transmembrane region" description="Helical" evidence="7">
    <location>
        <begin position="157"/>
        <end position="178"/>
    </location>
</feature>
<dbReference type="CDD" id="cd17321">
    <property type="entry name" value="MFS_MMR_MDR_like"/>
    <property type="match status" value="1"/>
</dbReference>
<evidence type="ECO:0000313" key="10">
    <source>
        <dbReference type="Proteomes" id="UP000248616"/>
    </source>
</evidence>
<evidence type="ECO:0000256" key="7">
    <source>
        <dbReference type="SAM" id="Phobius"/>
    </source>
</evidence>
<dbReference type="GO" id="GO:0022857">
    <property type="term" value="F:transmembrane transporter activity"/>
    <property type="evidence" value="ECO:0007669"/>
    <property type="project" value="InterPro"/>
</dbReference>
<feature type="transmembrane region" description="Helical" evidence="7">
    <location>
        <begin position="184"/>
        <end position="208"/>
    </location>
</feature>
<dbReference type="EMBL" id="MZXV01000051">
    <property type="protein sequence ID" value="PZV35998.1"/>
    <property type="molecule type" value="Genomic_DNA"/>
</dbReference>
<sequence length="497" mass="50572">MQKSPNQTDTDALSTLDATGVTRPPRWSGLRLALLAFAQFIIAIDYNIVYVALPDIGRDVGFTPQSLQWVVSAYAVAFGGFLLLGGRAADRLGPRRMFMLALVLYGVSSFAGGFAPDALTLVIARAVQGLGGALLFPATLALINTSFAEGAERNRALAVWGATGSGGLAAGAIIGGVLTNGWGWQAVFFFTVPLALGAALIAAPALLAPDPAGKGQRRSFDLPGALVVTTAVTLLVFGLASGPEVGWNAVRSSGSLVTGVLLLCAFILIERRVRDPLAPLRLFANRSLVTAMAVSFFHHMALSSGYYLLTTYFQNLLGYNALTAGLAFVPLGVLAMIGGGKGAALLLNKWETRATMFAGMFIYGVGLVAISLALSPGGSYWAVLPGILIYGFGGGIAFTTLFVAAASGVAPNEQGVASALGSTALQIGAALGLAASLVVANVGLGGGPATASDVVDGLRMAGLFAAAAVFLGAVLALALKQNPAIPQDAAASAEAAL</sequence>
<feature type="transmembrane region" description="Helical" evidence="7">
    <location>
        <begin position="354"/>
        <end position="374"/>
    </location>
</feature>
<keyword evidence="5 7" id="KW-1133">Transmembrane helix</keyword>
<dbReference type="PANTHER" id="PTHR42718:SF46">
    <property type="entry name" value="BLR6921 PROTEIN"/>
    <property type="match status" value="1"/>
</dbReference>
<dbReference type="Gene3D" id="1.20.1250.20">
    <property type="entry name" value="MFS general substrate transporter like domains"/>
    <property type="match status" value="1"/>
</dbReference>
<dbReference type="RefSeq" id="WP_111546338.1">
    <property type="nucleotide sequence ID" value="NZ_MZXV01000051.1"/>
</dbReference>
<dbReference type="PANTHER" id="PTHR42718">
    <property type="entry name" value="MAJOR FACILITATOR SUPERFAMILY MULTIDRUG TRANSPORTER MFSC"/>
    <property type="match status" value="1"/>
</dbReference>
<feature type="transmembrane region" description="Helical" evidence="7">
    <location>
        <begin position="416"/>
        <end position="440"/>
    </location>
</feature>
<reference evidence="10" key="1">
    <citation type="submission" date="2017-03" db="EMBL/GenBank/DDBJ databases">
        <authorList>
            <person name="Safronova V.I."/>
            <person name="Sazanova A.L."/>
            <person name="Chirak E.R."/>
        </authorList>
    </citation>
    <scope>NUCLEOTIDE SEQUENCE [LARGE SCALE GENOMIC DNA]</scope>
    <source>
        <strain evidence="10">Ach-343</strain>
    </source>
</reference>
<dbReference type="InterPro" id="IPR036259">
    <property type="entry name" value="MFS_trans_sf"/>
</dbReference>
<dbReference type="SUPFAM" id="SSF103473">
    <property type="entry name" value="MFS general substrate transporter"/>
    <property type="match status" value="1"/>
</dbReference>
<keyword evidence="2" id="KW-0813">Transport</keyword>
<feature type="transmembrane region" description="Helical" evidence="7">
    <location>
        <begin position="252"/>
        <end position="269"/>
    </location>
</feature>
<comment type="subcellular location">
    <subcellularLocation>
        <location evidence="1">Cell membrane</location>
        <topology evidence="1">Multi-pass membrane protein</topology>
    </subcellularLocation>
</comment>
<name>A0A2W7C2F8_9HYPH</name>
<dbReference type="PROSITE" id="PS50850">
    <property type="entry name" value="MFS"/>
    <property type="match status" value="1"/>
</dbReference>
<feature type="transmembrane region" description="Helical" evidence="7">
    <location>
        <begin position="122"/>
        <end position="145"/>
    </location>
</feature>
<gene>
    <name evidence="9" type="ORF">B5V02_22480</name>
</gene>
<feature type="transmembrane region" description="Helical" evidence="7">
    <location>
        <begin position="32"/>
        <end position="53"/>
    </location>
</feature>
<feature type="transmembrane region" description="Helical" evidence="7">
    <location>
        <begin position="65"/>
        <end position="85"/>
    </location>
</feature>
<proteinExistence type="predicted"/>
<dbReference type="Pfam" id="PF07690">
    <property type="entry name" value="MFS_1"/>
    <property type="match status" value="1"/>
</dbReference>
<evidence type="ECO:0000256" key="4">
    <source>
        <dbReference type="ARBA" id="ARBA00022692"/>
    </source>
</evidence>
<dbReference type="AlphaFoldDB" id="A0A2W7C2F8"/>
<accession>A0A2W7C2F8</accession>
<feature type="transmembrane region" description="Helical" evidence="7">
    <location>
        <begin position="220"/>
        <end position="240"/>
    </location>
</feature>
<keyword evidence="3" id="KW-1003">Cell membrane</keyword>
<dbReference type="InterPro" id="IPR011701">
    <property type="entry name" value="MFS"/>
</dbReference>
<dbReference type="GO" id="GO:0005886">
    <property type="term" value="C:plasma membrane"/>
    <property type="evidence" value="ECO:0007669"/>
    <property type="project" value="UniProtKB-SubCell"/>
</dbReference>
<evidence type="ECO:0000256" key="3">
    <source>
        <dbReference type="ARBA" id="ARBA00022475"/>
    </source>
</evidence>
<organism evidence="9 10">
    <name type="scientific">Mesorhizobium kowhaii</name>
    <dbReference type="NCBI Taxonomy" id="1300272"/>
    <lineage>
        <taxon>Bacteria</taxon>
        <taxon>Pseudomonadati</taxon>
        <taxon>Pseudomonadota</taxon>
        <taxon>Alphaproteobacteria</taxon>
        <taxon>Hyphomicrobiales</taxon>
        <taxon>Phyllobacteriaceae</taxon>
        <taxon>Mesorhizobium</taxon>
    </lineage>
</organism>
<dbReference type="OrthoDB" id="2414439at2"/>
<feature type="transmembrane region" description="Helical" evidence="7">
    <location>
        <begin position="380"/>
        <end position="404"/>
    </location>
</feature>
<feature type="transmembrane region" description="Helical" evidence="7">
    <location>
        <begin position="289"/>
        <end position="309"/>
    </location>
</feature>
<evidence type="ECO:0000313" key="9">
    <source>
        <dbReference type="EMBL" id="PZV35998.1"/>
    </source>
</evidence>
<dbReference type="Gene3D" id="1.20.1720.10">
    <property type="entry name" value="Multidrug resistance protein D"/>
    <property type="match status" value="1"/>
</dbReference>
<feature type="transmembrane region" description="Helical" evidence="7">
    <location>
        <begin position="460"/>
        <end position="479"/>
    </location>
</feature>